<dbReference type="STRING" id="1314781.A0A165FD70"/>
<reference evidence="2 3" key="1">
    <citation type="journal article" date="2016" name="Mol. Biol. Evol.">
        <title>Comparative Genomics of Early-Diverging Mushroom-Forming Fungi Provides Insights into the Origins of Lignocellulose Decay Capabilities.</title>
        <authorList>
            <person name="Nagy L.G."/>
            <person name="Riley R."/>
            <person name="Tritt A."/>
            <person name="Adam C."/>
            <person name="Daum C."/>
            <person name="Floudas D."/>
            <person name="Sun H."/>
            <person name="Yadav J.S."/>
            <person name="Pangilinan J."/>
            <person name="Larsson K.H."/>
            <person name="Matsuura K."/>
            <person name="Barry K."/>
            <person name="Labutti K."/>
            <person name="Kuo R."/>
            <person name="Ohm R.A."/>
            <person name="Bhattacharya S.S."/>
            <person name="Shirouzu T."/>
            <person name="Yoshinaga Y."/>
            <person name="Martin F.M."/>
            <person name="Grigoriev I.V."/>
            <person name="Hibbett D.S."/>
        </authorList>
    </citation>
    <scope>NUCLEOTIDE SEQUENCE [LARGE SCALE GENOMIC DNA]</scope>
    <source>
        <strain evidence="2 3">HHB12029</strain>
    </source>
</reference>
<dbReference type="AlphaFoldDB" id="A0A165FD70"/>
<dbReference type="InParanoid" id="A0A165FD70"/>
<dbReference type="Pfam" id="PF09995">
    <property type="entry name" value="MPAB_Lcp_cat"/>
    <property type="match status" value="1"/>
</dbReference>
<dbReference type="InterPro" id="IPR046366">
    <property type="entry name" value="MPAB"/>
</dbReference>
<accession>A0A165FD70</accession>
<dbReference type="OrthoDB" id="545169at2759"/>
<dbReference type="PANTHER" id="PTHR36124">
    <property type="match status" value="1"/>
</dbReference>
<dbReference type="InterPro" id="IPR018713">
    <property type="entry name" value="MPAB/Lcp_cat_dom"/>
</dbReference>
<evidence type="ECO:0000259" key="1">
    <source>
        <dbReference type="Pfam" id="PF09995"/>
    </source>
</evidence>
<dbReference type="EMBL" id="KV426090">
    <property type="protein sequence ID" value="KZV88797.1"/>
    <property type="molecule type" value="Genomic_DNA"/>
</dbReference>
<proteinExistence type="predicted"/>
<gene>
    <name evidence="2" type="ORF">EXIGLDRAFT_751509</name>
</gene>
<dbReference type="GO" id="GO:0016491">
    <property type="term" value="F:oxidoreductase activity"/>
    <property type="evidence" value="ECO:0007669"/>
    <property type="project" value="InterPro"/>
</dbReference>
<feature type="domain" description="ER-bound oxygenase mpaB/mpaB'/Rubber oxygenase catalytic" evidence="1">
    <location>
        <begin position="142"/>
        <end position="281"/>
    </location>
</feature>
<name>A0A165FD70_EXIGL</name>
<evidence type="ECO:0000313" key="2">
    <source>
        <dbReference type="EMBL" id="KZV88797.1"/>
    </source>
</evidence>
<dbReference type="Proteomes" id="UP000077266">
    <property type="component" value="Unassembled WGS sequence"/>
</dbReference>
<organism evidence="2 3">
    <name type="scientific">Exidia glandulosa HHB12029</name>
    <dbReference type="NCBI Taxonomy" id="1314781"/>
    <lineage>
        <taxon>Eukaryota</taxon>
        <taxon>Fungi</taxon>
        <taxon>Dikarya</taxon>
        <taxon>Basidiomycota</taxon>
        <taxon>Agaricomycotina</taxon>
        <taxon>Agaricomycetes</taxon>
        <taxon>Auriculariales</taxon>
        <taxon>Exidiaceae</taxon>
        <taxon>Exidia</taxon>
    </lineage>
</organism>
<sequence length="400" mass="45699">MWLSAVGIAFAAYLLLVRRLRYRQRDRFLEQFTSSELEHMTPATAQKIALNSLHYDNVVTMTLGTYVALFKVFGIPSVASLLIKTGSFENARSISKRLADTNVLLSTLITNPFTGPGSGNDAGIDDPRGAIAVARMNYLHGRYNINNDDMRYNLALFVLEPMKWTAHFDWRPHSPIECQAMFVMWCEIGRRMGIANLWSTLDEMDAWAAAYEEERMQPSEASFELAHTLLEHYYDRLPGIPGARRFLRNVVHSILDERTRRAMGLPDPSPSVRRTVYGLFHLRAFVVRHFCLPRRKPLYWADVKPPGPDGRLHTIYQRRGGPWYYPEATGLAKIKQDIKVSLGILPHEKVPGPQWRSQGYRLEEIGPTRFEREGHEEVMAQAAQIHGQEIKGPLGLRPEK</sequence>
<keyword evidence="3" id="KW-1185">Reference proteome</keyword>
<dbReference type="PANTHER" id="PTHR36124:SF1">
    <property type="entry name" value="ER-BOUND OXYGENASE MPAB_MPAB'_RUBBER OXYGENASE CATALYTIC DOMAIN-CONTAINING PROTEIN"/>
    <property type="match status" value="1"/>
</dbReference>
<protein>
    <recommendedName>
        <fullName evidence="1">ER-bound oxygenase mpaB/mpaB'/Rubber oxygenase catalytic domain-containing protein</fullName>
    </recommendedName>
</protein>
<evidence type="ECO:0000313" key="3">
    <source>
        <dbReference type="Proteomes" id="UP000077266"/>
    </source>
</evidence>